<dbReference type="InterPro" id="IPR002035">
    <property type="entry name" value="VWF_A"/>
</dbReference>
<gene>
    <name evidence="15" type="ORF">FA09DRAFT_332689</name>
</gene>
<evidence type="ECO:0000313" key="16">
    <source>
        <dbReference type="Proteomes" id="UP000245946"/>
    </source>
</evidence>
<evidence type="ECO:0000256" key="2">
    <source>
        <dbReference type="ARBA" id="ARBA00006092"/>
    </source>
</evidence>
<comment type="function">
    <text evidence="11">Component of the general transcription and DNA repair factor IIH (TFIIH) core complex, which is involved in general and transcription-coupled nucleotide excision repair (NER) of damaged DNA and, when complexed to TFIIK, in RNA transcription by RNA polymerase II.</text>
</comment>
<dbReference type="PANTHER" id="PTHR12695">
    <property type="entry name" value="GENERAL TRANSCRIPTION FACTOR IIH SUBUNIT 2"/>
    <property type="match status" value="1"/>
</dbReference>
<dbReference type="PROSITE" id="PS00028">
    <property type="entry name" value="ZINC_FINGER_C2H2_1"/>
    <property type="match status" value="1"/>
</dbReference>
<accession>A0A316Z3M3</accession>
<sequence>MPARDSDYSASDSDSDAPLPSSSRAVAASSSRGAAAGASAAAAPAGAARGTRGAVAAGAKAKKKGKGKDAGYAWEATFKRSWDAVREDGEGGLEATVRGMLEAGKRRRTRPPAYAVQRGIIRHLVLVLDLSESMSERDLRPNRHALSLQYAREFVTEYFDQNPIGQLGIIATRDGIAERLGLLGGNVVDHLAALSNARRLEPKGEPSLQNALEMARSSLAHLPASSSREILVLFGSLTTCDPSNIHTTIDTLAEERIRVSMVCLAAEVKVCKTVTVRTGGTFAVALNEGHLRDVLFQSVAPPEILAPKRNPAQAEDAAPDGGDLLCMAFPLRLPAAAPASLCACHGRIKSGTAFVCPRCEAKVCDVPTDCPICGMTIVLSTHLARSYHHLFPTPYYAPVEWDDLDAAEDVSPTCHGCSTPFAIDTPAARAAAVSSENVSPTGRYACEACGEHFCIECDTFVHETLHVCPGCA</sequence>
<dbReference type="GO" id="GO:0006351">
    <property type="term" value="P:DNA-templated transcription"/>
    <property type="evidence" value="ECO:0007669"/>
    <property type="project" value="InterPro"/>
</dbReference>
<dbReference type="FunFam" id="3.40.50.410:FF:000015">
    <property type="entry name" value="General transcription factor IIH subunit 2"/>
    <property type="match status" value="1"/>
</dbReference>
<comment type="similarity">
    <text evidence="2 11">Belongs to the GTF2H2 family.</text>
</comment>
<dbReference type="CDD" id="cd01453">
    <property type="entry name" value="vWA_transcription_factor_IIH_type"/>
    <property type="match status" value="1"/>
</dbReference>
<feature type="region of interest" description="Disordered" evidence="13">
    <location>
        <begin position="1"/>
        <end position="62"/>
    </location>
</feature>
<evidence type="ECO:0000256" key="12">
    <source>
        <dbReference type="PIRSR" id="PIRSR015919-1"/>
    </source>
</evidence>
<dbReference type="SUPFAM" id="SSF57889">
    <property type="entry name" value="Cysteine-rich domain"/>
    <property type="match status" value="1"/>
</dbReference>
<name>A0A316Z3M3_9BASI</name>
<keyword evidence="6 11" id="KW-0862">Zinc</keyword>
<dbReference type="SMART" id="SM00327">
    <property type="entry name" value="VWA"/>
    <property type="match status" value="1"/>
</dbReference>
<evidence type="ECO:0000256" key="3">
    <source>
        <dbReference type="ARBA" id="ARBA00022723"/>
    </source>
</evidence>
<dbReference type="InterPro" id="IPR012170">
    <property type="entry name" value="TFIIH_SSL1/p44"/>
</dbReference>
<evidence type="ECO:0000256" key="9">
    <source>
        <dbReference type="ARBA" id="ARBA00023204"/>
    </source>
</evidence>
<dbReference type="OrthoDB" id="284275at2759"/>
<keyword evidence="9" id="KW-0234">DNA repair</keyword>
<feature type="zinc finger region" description="C4-type" evidence="12">
    <location>
        <begin position="356"/>
        <end position="373"/>
    </location>
</feature>
<evidence type="ECO:0000256" key="6">
    <source>
        <dbReference type="ARBA" id="ARBA00022833"/>
    </source>
</evidence>
<keyword evidence="10 11" id="KW-0539">Nucleus</keyword>
<dbReference type="InterPro" id="IPR036465">
    <property type="entry name" value="vWFA_dom_sf"/>
</dbReference>
<evidence type="ECO:0000259" key="14">
    <source>
        <dbReference type="PROSITE" id="PS50234"/>
    </source>
</evidence>
<dbReference type="Pfam" id="PF07975">
    <property type="entry name" value="C1_4"/>
    <property type="match status" value="1"/>
</dbReference>
<keyword evidence="8 11" id="KW-0804">Transcription</keyword>
<dbReference type="InterPro" id="IPR046349">
    <property type="entry name" value="C1-like_sf"/>
</dbReference>
<dbReference type="EMBL" id="KZ819309">
    <property type="protein sequence ID" value="PWN94783.1"/>
    <property type="molecule type" value="Genomic_DNA"/>
</dbReference>
<dbReference type="GO" id="GO:0005675">
    <property type="term" value="C:transcription factor TFIIH holo complex"/>
    <property type="evidence" value="ECO:0007669"/>
    <property type="project" value="UniProtKB-UniRule"/>
</dbReference>
<dbReference type="SMART" id="SM01047">
    <property type="entry name" value="C1_4"/>
    <property type="match status" value="1"/>
</dbReference>
<organism evidence="15 16">
    <name type="scientific">Tilletiopsis washingtonensis</name>
    <dbReference type="NCBI Taxonomy" id="58919"/>
    <lineage>
        <taxon>Eukaryota</taxon>
        <taxon>Fungi</taxon>
        <taxon>Dikarya</taxon>
        <taxon>Basidiomycota</taxon>
        <taxon>Ustilaginomycotina</taxon>
        <taxon>Exobasidiomycetes</taxon>
        <taxon>Entylomatales</taxon>
        <taxon>Entylomatales incertae sedis</taxon>
        <taxon>Tilletiopsis</taxon>
    </lineage>
</organism>
<evidence type="ECO:0000256" key="10">
    <source>
        <dbReference type="ARBA" id="ARBA00023242"/>
    </source>
</evidence>
<evidence type="ECO:0000256" key="11">
    <source>
        <dbReference type="PIRNR" id="PIRNR015919"/>
    </source>
</evidence>
<dbReference type="PROSITE" id="PS50234">
    <property type="entry name" value="VWFA"/>
    <property type="match status" value="1"/>
</dbReference>
<keyword evidence="5" id="KW-0863">Zinc-finger</keyword>
<dbReference type="PIRSF" id="PIRSF015919">
    <property type="entry name" value="TFIIH_SSL1"/>
    <property type="match status" value="1"/>
</dbReference>
<dbReference type="GO" id="GO:0000439">
    <property type="term" value="C:transcription factor TFIIH core complex"/>
    <property type="evidence" value="ECO:0007669"/>
    <property type="project" value="UniProtKB-UniRule"/>
</dbReference>
<evidence type="ECO:0000256" key="4">
    <source>
        <dbReference type="ARBA" id="ARBA00022763"/>
    </source>
</evidence>
<evidence type="ECO:0000256" key="5">
    <source>
        <dbReference type="ARBA" id="ARBA00022771"/>
    </source>
</evidence>
<dbReference type="PANTHER" id="PTHR12695:SF2">
    <property type="entry name" value="GENERAL TRANSCRIPTION FACTOR IIH SUBUNIT 2-RELATED"/>
    <property type="match status" value="1"/>
</dbReference>
<dbReference type="Pfam" id="PF04056">
    <property type="entry name" value="Ssl1"/>
    <property type="match status" value="1"/>
</dbReference>
<proteinExistence type="inferred from homology"/>
<evidence type="ECO:0000256" key="1">
    <source>
        <dbReference type="ARBA" id="ARBA00004123"/>
    </source>
</evidence>
<dbReference type="STRING" id="58919.A0A316Z3M3"/>
<dbReference type="NCBIfam" id="TIGR00622">
    <property type="entry name" value="ssl1"/>
    <property type="match status" value="1"/>
</dbReference>
<keyword evidence="3 11" id="KW-0479">Metal-binding</keyword>
<feature type="compositionally biased region" description="Low complexity" evidence="13">
    <location>
        <begin position="8"/>
        <end position="59"/>
    </location>
</feature>
<dbReference type="InterPro" id="IPR007198">
    <property type="entry name" value="Ssl1-like"/>
</dbReference>
<dbReference type="GeneID" id="37271108"/>
<dbReference type="RefSeq" id="XP_025595062.1">
    <property type="nucleotide sequence ID" value="XM_025743564.1"/>
</dbReference>
<dbReference type="Proteomes" id="UP000245946">
    <property type="component" value="Unassembled WGS sequence"/>
</dbReference>
<keyword evidence="7 11" id="KW-0805">Transcription regulation</keyword>
<evidence type="ECO:0000313" key="15">
    <source>
        <dbReference type="EMBL" id="PWN94783.1"/>
    </source>
</evidence>
<dbReference type="GO" id="GO:0008270">
    <property type="term" value="F:zinc ion binding"/>
    <property type="evidence" value="ECO:0007669"/>
    <property type="project" value="UniProtKB-UniRule"/>
</dbReference>
<comment type="subcellular location">
    <subcellularLocation>
        <location evidence="1 11">Nucleus</location>
    </subcellularLocation>
</comment>
<reference evidence="15 16" key="1">
    <citation type="journal article" date="2018" name="Mol. Biol. Evol.">
        <title>Broad Genomic Sampling Reveals a Smut Pathogenic Ancestry of the Fungal Clade Ustilaginomycotina.</title>
        <authorList>
            <person name="Kijpornyongpan T."/>
            <person name="Mondo S.J."/>
            <person name="Barry K."/>
            <person name="Sandor L."/>
            <person name="Lee J."/>
            <person name="Lipzen A."/>
            <person name="Pangilinan J."/>
            <person name="LaButti K."/>
            <person name="Hainaut M."/>
            <person name="Henrissat B."/>
            <person name="Grigoriev I.V."/>
            <person name="Spatafora J.W."/>
            <person name="Aime M.C."/>
        </authorList>
    </citation>
    <scope>NUCLEOTIDE SEQUENCE [LARGE SCALE GENOMIC DNA]</scope>
    <source>
        <strain evidence="15 16">MCA 4186</strain>
    </source>
</reference>
<evidence type="ECO:0000256" key="8">
    <source>
        <dbReference type="ARBA" id="ARBA00023163"/>
    </source>
</evidence>
<dbReference type="InterPro" id="IPR013087">
    <property type="entry name" value="Znf_C2H2_type"/>
</dbReference>
<feature type="domain" description="VWFA" evidence="14">
    <location>
        <begin position="123"/>
        <end position="299"/>
    </location>
</feature>
<evidence type="ECO:0000256" key="13">
    <source>
        <dbReference type="SAM" id="MobiDB-lite"/>
    </source>
</evidence>
<evidence type="ECO:0000256" key="7">
    <source>
        <dbReference type="ARBA" id="ARBA00023015"/>
    </source>
</evidence>
<keyword evidence="4" id="KW-0227">DNA damage</keyword>
<dbReference type="InterPro" id="IPR004595">
    <property type="entry name" value="TFIIH_C1-like_dom"/>
</dbReference>
<dbReference type="Gene3D" id="3.40.50.410">
    <property type="entry name" value="von Willebrand factor, type A domain"/>
    <property type="match status" value="1"/>
</dbReference>
<dbReference type="AlphaFoldDB" id="A0A316Z3M3"/>
<dbReference type="Gene3D" id="3.30.40.10">
    <property type="entry name" value="Zinc/RING finger domain, C3HC4 (zinc finger)"/>
    <property type="match status" value="1"/>
</dbReference>
<dbReference type="SUPFAM" id="SSF53300">
    <property type="entry name" value="vWA-like"/>
    <property type="match status" value="1"/>
</dbReference>
<keyword evidence="16" id="KW-1185">Reference proteome</keyword>
<dbReference type="InterPro" id="IPR013083">
    <property type="entry name" value="Znf_RING/FYVE/PHD"/>
</dbReference>
<protein>
    <recommendedName>
        <fullName evidence="11">General transcription and DNA repair factor IIH</fullName>
    </recommendedName>
</protein>
<dbReference type="GO" id="GO:0006357">
    <property type="term" value="P:regulation of transcription by RNA polymerase II"/>
    <property type="evidence" value="ECO:0007669"/>
    <property type="project" value="UniProtKB-UniRule"/>
</dbReference>
<dbReference type="GO" id="GO:0006289">
    <property type="term" value="P:nucleotide-excision repair"/>
    <property type="evidence" value="ECO:0007669"/>
    <property type="project" value="UniProtKB-UniRule"/>
</dbReference>